<dbReference type="InterPro" id="IPR036465">
    <property type="entry name" value="vWFA_dom_sf"/>
</dbReference>
<sequence length="326" mass="36411">MIEFAWPWVFLALPLPWLVRRFLPPAHEPTAAALRTPFLDEIERLPSSRGVKRAKPHSLWIALVGWMLLTAAAARPQWLGEPIEQAVSGRDLMLAVDLSGSMEIEDFFLHGRAVDRLTATQWVAGQFIERRVGDRIGLILFGEQAYLQAPLTFDRTTVRILLDEAVIGLAGDKTAIGDAIGLAAKRLRDNPVGQRVLILLSDGANTAGAVSPLQAAELAAREKLKIYTIGVGADQMIVNDLFGRRRVNPSQDLDEETMNAIAEKTGGRYFRARDTNELEHIYELLDELEPVERTKQFYRPRTELYPWPLASALLVASILAMVKLRE</sequence>
<keyword evidence="3" id="KW-1185">Reference proteome</keyword>
<name>A0ABM9I4G3_9GAMM</name>
<feature type="domain" description="VWFA" evidence="1">
    <location>
        <begin position="91"/>
        <end position="288"/>
    </location>
</feature>
<accession>A0ABM9I4G3</accession>
<evidence type="ECO:0000313" key="2">
    <source>
        <dbReference type="EMBL" id="CAI8886731.1"/>
    </source>
</evidence>
<dbReference type="PROSITE" id="PS50234">
    <property type="entry name" value="VWFA"/>
    <property type="match status" value="1"/>
</dbReference>
<dbReference type="Proteomes" id="UP001162030">
    <property type="component" value="Chromosome"/>
</dbReference>
<dbReference type="Gene3D" id="3.40.50.410">
    <property type="entry name" value="von Willebrand factor, type A domain"/>
    <property type="match status" value="1"/>
</dbReference>
<dbReference type="SUPFAM" id="SSF53300">
    <property type="entry name" value="vWA-like"/>
    <property type="match status" value="1"/>
</dbReference>
<dbReference type="Pfam" id="PF00092">
    <property type="entry name" value="VWA"/>
    <property type="match status" value="1"/>
</dbReference>
<dbReference type="PANTHER" id="PTHR22550:SF18">
    <property type="entry name" value="VWFA DOMAIN-CONTAINING PROTEIN"/>
    <property type="match status" value="1"/>
</dbReference>
<organism evidence="2 3">
    <name type="scientific">Methylocaldum szegediense</name>
    <dbReference type="NCBI Taxonomy" id="73780"/>
    <lineage>
        <taxon>Bacteria</taxon>
        <taxon>Pseudomonadati</taxon>
        <taxon>Pseudomonadota</taxon>
        <taxon>Gammaproteobacteria</taxon>
        <taxon>Methylococcales</taxon>
        <taxon>Methylococcaceae</taxon>
        <taxon>Methylocaldum</taxon>
    </lineage>
</organism>
<reference evidence="2 3" key="1">
    <citation type="submission" date="2023-03" db="EMBL/GenBank/DDBJ databases">
        <authorList>
            <person name="Pearce D."/>
        </authorList>
    </citation>
    <scope>NUCLEOTIDE SEQUENCE [LARGE SCALE GENOMIC DNA]</scope>
    <source>
        <strain evidence="2">Msz</strain>
    </source>
</reference>
<dbReference type="PANTHER" id="PTHR22550">
    <property type="entry name" value="SPORE GERMINATION PROTEIN"/>
    <property type="match status" value="1"/>
</dbReference>
<dbReference type="SMART" id="SM00327">
    <property type="entry name" value="VWA"/>
    <property type="match status" value="1"/>
</dbReference>
<dbReference type="InterPro" id="IPR050768">
    <property type="entry name" value="UPF0353/GerABKA_families"/>
</dbReference>
<dbReference type="InterPro" id="IPR002035">
    <property type="entry name" value="VWF_A"/>
</dbReference>
<dbReference type="EMBL" id="OX458333">
    <property type="protein sequence ID" value="CAI8886731.1"/>
    <property type="molecule type" value="Genomic_DNA"/>
</dbReference>
<gene>
    <name evidence="2" type="ORF">MSZNOR_3163</name>
</gene>
<evidence type="ECO:0000259" key="1">
    <source>
        <dbReference type="PROSITE" id="PS50234"/>
    </source>
</evidence>
<proteinExistence type="predicted"/>
<evidence type="ECO:0000313" key="3">
    <source>
        <dbReference type="Proteomes" id="UP001162030"/>
    </source>
</evidence>
<dbReference type="InterPro" id="IPR033881">
    <property type="entry name" value="vWA_BatA_type"/>
</dbReference>
<dbReference type="RefSeq" id="WP_026611080.1">
    <property type="nucleotide sequence ID" value="NZ_OX458333.1"/>
</dbReference>
<protein>
    <submittedName>
        <fullName evidence="2">Ca-activated chloride channel homolog</fullName>
    </submittedName>
</protein>
<dbReference type="CDD" id="cd01467">
    <property type="entry name" value="vWA_BatA_type"/>
    <property type="match status" value="1"/>
</dbReference>